<dbReference type="OMA" id="NHENTDP"/>
<name>A0A2R6XQ84_MARPO</name>
<feature type="region of interest" description="Disordered" evidence="2">
    <location>
        <begin position="59"/>
        <end position="99"/>
    </location>
</feature>
<feature type="domain" description="Retrotransposon gag" evidence="3">
    <location>
        <begin position="420"/>
        <end position="519"/>
    </location>
</feature>
<sequence>IAPEERAVEAGGARVTKVTAAPTPSRTEDRAGTEAQAVGSPTALDILAGSGAAVAAEVAARHSSRESPRDSVATEILETEDETSSEEQEADSVRKTPTGVLCEQIVPLLRYLDRKTAKYSSSRKSQSYVEIVKSRTRSKVKDEEERRRAEGLRTIEKEKDREKERERDKIRDKDREREKEREKIREKEKLKSKEKDRDSEKKKDRAKDPEKEKDGRIRDHDRDRGKEHEREKERVKDLDRERDKERDRGGDKDKKKEKDRSKKDRDKEREKLGEREKEREKDREKVAERDKDRDKEREREEKDRQKSRLKEKDQRSPSPTAGSQRRSSSPTASIELTVLLEIPPTETLPGLGQPRSSSLTGSPMADHQANLRQVFSQPFTKHSYPRYKGTGDDDDADSYIKLFESVSITNRETSDEDRLRIFPSLLRKRARSWYNHENTDPTGIRTWVQLKEKFLRRFRELGYDNRVLTRLRNLRRERKENLRDYMERFQDLLDQIPKRGPGEPFSVQQAVDWYVTGLSREMETFCMRGKADTIQDVIASAETFETSTLDTRRSDRRSTKKKSQGGRRKRRESPSSSEESSSSEASSSSEEEEDSSSLEEERRKKKHSAIKKLEELWEI</sequence>
<feature type="compositionally biased region" description="Acidic residues" evidence="2">
    <location>
        <begin position="77"/>
        <end position="90"/>
    </location>
</feature>
<reference evidence="5" key="1">
    <citation type="journal article" date="2017" name="Cell">
        <title>Insights into land plant evolution garnered from the Marchantia polymorpha genome.</title>
        <authorList>
            <person name="Bowman J.L."/>
            <person name="Kohchi T."/>
            <person name="Yamato K.T."/>
            <person name="Jenkins J."/>
            <person name="Shu S."/>
            <person name="Ishizaki K."/>
            <person name="Yamaoka S."/>
            <person name="Nishihama R."/>
            <person name="Nakamura Y."/>
            <person name="Berger F."/>
            <person name="Adam C."/>
            <person name="Aki S.S."/>
            <person name="Althoff F."/>
            <person name="Araki T."/>
            <person name="Arteaga-Vazquez M.A."/>
            <person name="Balasubrmanian S."/>
            <person name="Barry K."/>
            <person name="Bauer D."/>
            <person name="Boehm C.R."/>
            <person name="Briginshaw L."/>
            <person name="Caballero-Perez J."/>
            <person name="Catarino B."/>
            <person name="Chen F."/>
            <person name="Chiyoda S."/>
            <person name="Chovatia M."/>
            <person name="Davies K.M."/>
            <person name="Delmans M."/>
            <person name="Demura T."/>
            <person name="Dierschke T."/>
            <person name="Dolan L."/>
            <person name="Dorantes-Acosta A.E."/>
            <person name="Eklund D.M."/>
            <person name="Florent S.N."/>
            <person name="Flores-Sandoval E."/>
            <person name="Fujiyama A."/>
            <person name="Fukuzawa H."/>
            <person name="Galik B."/>
            <person name="Grimanelli D."/>
            <person name="Grimwood J."/>
            <person name="Grossniklaus U."/>
            <person name="Hamada T."/>
            <person name="Haseloff J."/>
            <person name="Hetherington A.J."/>
            <person name="Higo A."/>
            <person name="Hirakawa Y."/>
            <person name="Hundley H.N."/>
            <person name="Ikeda Y."/>
            <person name="Inoue K."/>
            <person name="Inoue S.I."/>
            <person name="Ishida S."/>
            <person name="Jia Q."/>
            <person name="Kakita M."/>
            <person name="Kanazawa T."/>
            <person name="Kawai Y."/>
            <person name="Kawashima T."/>
            <person name="Kennedy M."/>
            <person name="Kinose K."/>
            <person name="Kinoshita T."/>
            <person name="Kohara Y."/>
            <person name="Koide E."/>
            <person name="Komatsu K."/>
            <person name="Kopischke S."/>
            <person name="Kubo M."/>
            <person name="Kyozuka J."/>
            <person name="Lagercrantz U."/>
            <person name="Lin S.S."/>
            <person name="Lindquist E."/>
            <person name="Lipzen A.M."/>
            <person name="Lu C.W."/>
            <person name="De Luna E."/>
            <person name="Martienssen R.A."/>
            <person name="Minamino N."/>
            <person name="Mizutani M."/>
            <person name="Mizutani M."/>
            <person name="Mochizuki N."/>
            <person name="Monte I."/>
            <person name="Mosher R."/>
            <person name="Nagasaki H."/>
            <person name="Nakagami H."/>
            <person name="Naramoto S."/>
            <person name="Nishitani K."/>
            <person name="Ohtani M."/>
            <person name="Okamoto T."/>
            <person name="Okumura M."/>
            <person name="Phillips J."/>
            <person name="Pollak B."/>
            <person name="Reinders A."/>
            <person name="Rovekamp M."/>
            <person name="Sano R."/>
            <person name="Sawa S."/>
            <person name="Schmid M.W."/>
            <person name="Shirakawa M."/>
            <person name="Solano R."/>
            <person name="Spunde A."/>
            <person name="Suetsugu N."/>
            <person name="Sugano S."/>
            <person name="Sugiyama A."/>
            <person name="Sun R."/>
            <person name="Suzuki Y."/>
            <person name="Takenaka M."/>
            <person name="Takezawa D."/>
            <person name="Tomogane H."/>
            <person name="Tsuzuki M."/>
            <person name="Ueda T."/>
            <person name="Umeda M."/>
            <person name="Ward J.M."/>
            <person name="Watanabe Y."/>
            <person name="Yazaki K."/>
            <person name="Yokoyama R."/>
            <person name="Yoshitake Y."/>
            <person name="Yotsui I."/>
            <person name="Zachgo S."/>
            <person name="Schmutz J."/>
        </authorList>
    </citation>
    <scope>NUCLEOTIDE SEQUENCE [LARGE SCALE GENOMIC DNA]</scope>
    <source>
        <strain evidence="5">Tak-1</strain>
    </source>
</reference>
<dbReference type="Pfam" id="PF03732">
    <property type="entry name" value="Retrotrans_gag"/>
    <property type="match status" value="1"/>
</dbReference>
<feature type="compositionally biased region" description="Polar residues" evidence="2">
    <location>
        <begin position="316"/>
        <end position="334"/>
    </location>
</feature>
<dbReference type="PANTHER" id="PTHR33223:SF6">
    <property type="entry name" value="CCHC-TYPE DOMAIN-CONTAINING PROTEIN"/>
    <property type="match status" value="1"/>
</dbReference>
<feature type="region of interest" description="Disordered" evidence="2">
    <location>
        <begin position="1"/>
        <end position="38"/>
    </location>
</feature>
<feature type="region of interest" description="Disordered" evidence="2">
    <location>
        <begin position="547"/>
        <end position="609"/>
    </location>
</feature>
<feature type="non-terminal residue" evidence="4">
    <location>
        <position position="1"/>
    </location>
</feature>
<dbReference type="PANTHER" id="PTHR33223">
    <property type="entry name" value="CCHC-TYPE DOMAIN-CONTAINING PROTEIN"/>
    <property type="match status" value="1"/>
</dbReference>
<keyword evidence="1" id="KW-0175">Coiled coil</keyword>
<accession>A0A2R6XQ84</accession>
<dbReference type="InterPro" id="IPR005162">
    <property type="entry name" value="Retrotrans_gag_dom"/>
</dbReference>
<dbReference type="EMBL" id="KZ772678">
    <property type="protein sequence ID" value="PTQ48281.1"/>
    <property type="molecule type" value="Genomic_DNA"/>
</dbReference>
<evidence type="ECO:0000313" key="5">
    <source>
        <dbReference type="Proteomes" id="UP000244005"/>
    </source>
</evidence>
<gene>
    <name evidence="4" type="ORF">MARPO_0006s0274</name>
</gene>
<feature type="compositionally biased region" description="Polar residues" evidence="2">
    <location>
        <begin position="118"/>
        <end position="128"/>
    </location>
</feature>
<organism evidence="4 5">
    <name type="scientific">Marchantia polymorpha</name>
    <name type="common">Common liverwort</name>
    <name type="synonym">Marchantia aquatica</name>
    <dbReference type="NCBI Taxonomy" id="3197"/>
    <lineage>
        <taxon>Eukaryota</taxon>
        <taxon>Viridiplantae</taxon>
        <taxon>Streptophyta</taxon>
        <taxon>Embryophyta</taxon>
        <taxon>Marchantiophyta</taxon>
        <taxon>Marchantiopsida</taxon>
        <taxon>Marchantiidae</taxon>
        <taxon>Marchantiales</taxon>
        <taxon>Marchantiaceae</taxon>
        <taxon>Marchantia</taxon>
    </lineage>
</organism>
<dbReference type="Proteomes" id="UP000244005">
    <property type="component" value="Unassembled WGS sequence"/>
</dbReference>
<evidence type="ECO:0000256" key="1">
    <source>
        <dbReference type="SAM" id="Coils"/>
    </source>
</evidence>
<protein>
    <recommendedName>
        <fullName evidence="3">Retrotransposon gag domain-containing protein</fullName>
    </recommendedName>
</protein>
<feature type="compositionally biased region" description="Basic and acidic residues" evidence="2">
    <location>
        <begin position="139"/>
        <end position="315"/>
    </location>
</feature>
<feature type="compositionally biased region" description="Basic and acidic residues" evidence="2">
    <location>
        <begin position="59"/>
        <end position="69"/>
    </location>
</feature>
<feature type="region of interest" description="Disordered" evidence="2">
    <location>
        <begin position="113"/>
        <end position="364"/>
    </location>
</feature>
<evidence type="ECO:0000259" key="3">
    <source>
        <dbReference type="Pfam" id="PF03732"/>
    </source>
</evidence>
<feature type="compositionally biased region" description="Basic residues" evidence="2">
    <location>
        <begin position="558"/>
        <end position="571"/>
    </location>
</feature>
<dbReference type="AlphaFoldDB" id="A0A2R6XQ84"/>
<evidence type="ECO:0000313" key="4">
    <source>
        <dbReference type="EMBL" id="PTQ48281.1"/>
    </source>
</evidence>
<keyword evidence="5" id="KW-1185">Reference proteome</keyword>
<feature type="coiled-coil region" evidence="1">
    <location>
        <begin position="468"/>
        <end position="495"/>
    </location>
</feature>
<evidence type="ECO:0000256" key="2">
    <source>
        <dbReference type="SAM" id="MobiDB-lite"/>
    </source>
</evidence>
<proteinExistence type="predicted"/>
<dbReference type="OrthoDB" id="1305902at2759"/>
<feature type="compositionally biased region" description="Low complexity" evidence="2">
    <location>
        <begin position="574"/>
        <end position="588"/>
    </location>
</feature>
<feature type="compositionally biased region" description="Acidic residues" evidence="2">
    <location>
        <begin position="589"/>
        <end position="598"/>
    </location>
</feature>